<sequence>MILHLEVANRQLQVDSEQFTLLIRNVSVQQEAMVALAQSQPHPQALLHAIPDTLFVLSKEGLVFSYKPDTLQLSRNPVGRSIYQVWSQESAGLIMLYLNLTLQGN</sequence>
<keyword evidence="2" id="KW-1185">Reference proteome</keyword>
<gene>
    <name evidence="1" type="ORF">ACFFLM_00995</name>
</gene>
<dbReference type="EMBL" id="JBHLYR010000007">
    <property type="protein sequence ID" value="MFB9990564.1"/>
    <property type="molecule type" value="Genomic_DNA"/>
</dbReference>
<protein>
    <submittedName>
        <fullName evidence="1">Uncharacterized protein</fullName>
    </submittedName>
</protein>
<organism evidence="1 2">
    <name type="scientific">Deinococcus oregonensis</name>
    <dbReference type="NCBI Taxonomy" id="1805970"/>
    <lineage>
        <taxon>Bacteria</taxon>
        <taxon>Thermotogati</taxon>
        <taxon>Deinococcota</taxon>
        <taxon>Deinococci</taxon>
        <taxon>Deinococcales</taxon>
        <taxon>Deinococcaceae</taxon>
        <taxon>Deinococcus</taxon>
    </lineage>
</organism>
<dbReference type="RefSeq" id="WP_380004608.1">
    <property type="nucleotide sequence ID" value="NZ_JBHLYR010000007.1"/>
</dbReference>
<evidence type="ECO:0000313" key="1">
    <source>
        <dbReference type="EMBL" id="MFB9990564.1"/>
    </source>
</evidence>
<accession>A0ABV6ASU6</accession>
<evidence type="ECO:0000313" key="2">
    <source>
        <dbReference type="Proteomes" id="UP001589733"/>
    </source>
</evidence>
<name>A0ABV6ASU6_9DEIO</name>
<proteinExistence type="predicted"/>
<dbReference type="Proteomes" id="UP001589733">
    <property type="component" value="Unassembled WGS sequence"/>
</dbReference>
<comment type="caution">
    <text evidence="1">The sequence shown here is derived from an EMBL/GenBank/DDBJ whole genome shotgun (WGS) entry which is preliminary data.</text>
</comment>
<reference evidence="1 2" key="1">
    <citation type="submission" date="2024-09" db="EMBL/GenBank/DDBJ databases">
        <authorList>
            <person name="Sun Q."/>
            <person name="Mori K."/>
        </authorList>
    </citation>
    <scope>NUCLEOTIDE SEQUENCE [LARGE SCALE GENOMIC DNA]</scope>
    <source>
        <strain evidence="1 2">JCM 13503</strain>
    </source>
</reference>